<dbReference type="Proteomes" id="UP000184300">
    <property type="component" value="Unassembled WGS sequence"/>
</dbReference>
<proteinExistence type="predicted"/>
<evidence type="ECO:0000313" key="1">
    <source>
        <dbReference type="EMBL" id="OJJ85929.1"/>
    </source>
</evidence>
<dbReference type="AlphaFoldDB" id="A0A1L9VPT8"/>
<dbReference type="InterPro" id="IPR022085">
    <property type="entry name" value="OpdG"/>
</dbReference>
<evidence type="ECO:0000313" key="2">
    <source>
        <dbReference type="Proteomes" id="UP000184300"/>
    </source>
</evidence>
<dbReference type="EMBL" id="KV878893">
    <property type="protein sequence ID" value="OJJ85929.1"/>
    <property type="molecule type" value="Genomic_DNA"/>
</dbReference>
<keyword evidence="2" id="KW-1185">Reference proteome</keyword>
<dbReference type="Pfam" id="PF12311">
    <property type="entry name" value="DUF3632"/>
    <property type="match status" value="1"/>
</dbReference>
<sequence length="318" mass="36188">MASQDPGLQSLDPKLYSDDDDEEDIFWKRKLEALLNGDVTPSQAATDFDSCVVEEANTCHVELLKRPDPRSLTVEEEENGVPSTRAIAPNPSGNIELVFPWIATLCSAFPPHHEKQDKIIQFLEALRDMPKHDVYEGVPPENSDEPYNTTTLWPFGGNWMALAEVFRIETYEFSYPYSNIETPGSETQLRWRNFQSAIARLTSSGLINCSVLCALADILPSSQSYPDLEKRKVGGPNRVGGDVIAGAQWVLWPGQGQYVYQECRKKDDIDGPRQMWSMQHWKQWKEQFEFVAGDERFGEQARLVARLARHQMLAYEDE</sequence>
<organism evidence="1 2">
    <name type="scientific">Aspergillus glaucus CBS 516.65</name>
    <dbReference type="NCBI Taxonomy" id="1160497"/>
    <lineage>
        <taxon>Eukaryota</taxon>
        <taxon>Fungi</taxon>
        <taxon>Dikarya</taxon>
        <taxon>Ascomycota</taxon>
        <taxon>Pezizomycotina</taxon>
        <taxon>Eurotiomycetes</taxon>
        <taxon>Eurotiomycetidae</taxon>
        <taxon>Eurotiales</taxon>
        <taxon>Aspergillaceae</taxon>
        <taxon>Aspergillus</taxon>
        <taxon>Aspergillus subgen. Aspergillus</taxon>
    </lineage>
</organism>
<dbReference type="RefSeq" id="XP_022402623.1">
    <property type="nucleotide sequence ID" value="XM_022540327.1"/>
</dbReference>
<gene>
    <name evidence="1" type="ORF">ASPGLDRAFT_122491</name>
</gene>
<dbReference type="OrthoDB" id="3350591at2759"/>
<accession>A0A1L9VPT8</accession>
<dbReference type="VEuPathDB" id="FungiDB:ASPGLDRAFT_122491"/>
<dbReference type="STRING" id="1160497.A0A1L9VPT8"/>
<reference evidence="2" key="1">
    <citation type="journal article" date="2017" name="Genome Biol.">
        <title>Comparative genomics reveals high biological diversity and specific adaptations in the industrially and medically important fungal genus Aspergillus.</title>
        <authorList>
            <person name="de Vries R.P."/>
            <person name="Riley R."/>
            <person name="Wiebenga A."/>
            <person name="Aguilar-Osorio G."/>
            <person name="Amillis S."/>
            <person name="Uchima C.A."/>
            <person name="Anderluh G."/>
            <person name="Asadollahi M."/>
            <person name="Askin M."/>
            <person name="Barry K."/>
            <person name="Battaglia E."/>
            <person name="Bayram O."/>
            <person name="Benocci T."/>
            <person name="Braus-Stromeyer S.A."/>
            <person name="Caldana C."/>
            <person name="Canovas D."/>
            <person name="Cerqueira G.C."/>
            <person name="Chen F."/>
            <person name="Chen W."/>
            <person name="Choi C."/>
            <person name="Clum A."/>
            <person name="Dos Santos R.A."/>
            <person name="Damasio A.R."/>
            <person name="Diallinas G."/>
            <person name="Emri T."/>
            <person name="Fekete E."/>
            <person name="Flipphi M."/>
            <person name="Freyberg S."/>
            <person name="Gallo A."/>
            <person name="Gournas C."/>
            <person name="Habgood R."/>
            <person name="Hainaut M."/>
            <person name="Harispe M.L."/>
            <person name="Henrissat B."/>
            <person name="Hilden K.S."/>
            <person name="Hope R."/>
            <person name="Hossain A."/>
            <person name="Karabika E."/>
            <person name="Karaffa L."/>
            <person name="Karanyi Z."/>
            <person name="Krasevec N."/>
            <person name="Kuo A."/>
            <person name="Kusch H."/>
            <person name="LaButti K."/>
            <person name="Lagendijk E.L."/>
            <person name="Lapidus A."/>
            <person name="Levasseur A."/>
            <person name="Lindquist E."/>
            <person name="Lipzen A."/>
            <person name="Logrieco A.F."/>
            <person name="MacCabe A."/>
            <person name="Maekelae M.R."/>
            <person name="Malavazi I."/>
            <person name="Melin P."/>
            <person name="Meyer V."/>
            <person name="Mielnichuk N."/>
            <person name="Miskei M."/>
            <person name="Molnar A.P."/>
            <person name="Mule G."/>
            <person name="Ngan C.Y."/>
            <person name="Orejas M."/>
            <person name="Orosz E."/>
            <person name="Ouedraogo J.P."/>
            <person name="Overkamp K.M."/>
            <person name="Park H.-S."/>
            <person name="Perrone G."/>
            <person name="Piumi F."/>
            <person name="Punt P.J."/>
            <person name="Ram A.F."/>
            <person name="Ramon A."/>
            <person name="Rauscher S."/>
            <person name="Record E."/>
            <person name="Riano-Pachon D.M."/>
            <person name="Robert V."/>
            <person name="Roehrig J."/>
            <person name="Ruller R."/>
            <person name="Salamov A."/>
            <person name="Salih N.S."/>
            <person name="Samson R.A."/>
            <person name="Sandor E."/>
            <person name="Sanguinetti M."/>
            <person name="Schuetze T."/>
            <person name="Sepcic K."/>
            <person name="Shelest E."/>
            <person name="Sherlock G."/>
            <person name="Sophianopoulou V."/>
            <person name="Squina F.M."/>
            <person name="Sun H."/>
            <person name="Susca A."/>
            <person name="Todd R.B."/>
            <person name="Tsang A."/>
            <person name="Unkles S.E."/>
            <person name="van de Wiele N."/>
            <person name="van Rossen-Uffink D."/>
            <person name="Oliveira J.V."/>
            <person name="Vesth T.C."/>
            <person name="Visser J."/>
            <person name="Yu J.-H."/>
            <person name="Zhou M."/>
            <person name="Andersen M.R."/>
            <person name="Archer D.B."/>
            <person name="Baker S.E."/>
            <person name="Benoit I."/>
            <person name="Brakhage A.A."/>
            <person name="Braus G.H."/>
            <person name="Fischer R."/>
            <person name="Frisvad J.C."/>
            <person name="Goldman G.H."/>
            <person name="Houbraken J."/>
            <person name="Oakley B."/>
            <person name="Pocsi I."/>
            <person name="Scazzocchio C."/>
            <person name="Seiboth B."/>
            <person name="vanKuyk P.A."/>
            <person name="Wortman J."/>
            <person name="Dyer P.S."/>
            <person name="Grigoriev I.V."/>
        </authorList>
    </citation>
    <scope>NUCLEOTIDE SEQUENCE [LARGE SCALE GENOMIC DNA]</scope>
    <source>
        <strain evidence="2">CBS 516.65</strain>
    </source>
</reference>
<protein>
    <submittedName>
        <fullName evidence="1">Uncharacterized protein</fullName>
    </submittedName>
</protein>
<dbReference type="GeneID" id="34456588"/>
<name>A0A1L9VPT8_ASPGL</name>